<dbReference type="EMBL" id="JABSTQ010010969">
    <property type="protein sequence ID" value="KAG0416232.1"/>
    <property type="molecule type" value="Genomic_DNA"/>
</dbReference>
<accession>A0AC60PAD5</accession>
<evidence type="ECO:0000313" key="2">
    <source>
        <dbReference type="Proteomes" id="UP000805193"/>
    </source>
</evidence>
<dbReference type="Proteomes" id="UP000805193">
    <property type="component" value="Unassembled WGS sequence"/>
</dbReference>
<keyword evidence="2" id="KW-1185">Reference proteome</keyword>
<reference evidence="1 2" key="1">
    <citation type="journal article" date="2020" name="Cell">
        <title>Large-Scale Comparative Analyses of Tick Genomes Elucidate Their Genetic Diversity and Vector Capacities.</title>
        <authorList>
            <consortium name="Tick Genome and Microbiome Consortium (TIGMIC)"/>
            <person name="Jia N."/>
            <person name="Wang J."/>
            <person name="Shi W."/>
            <person name="Du L."/>
            <person name="Sun Y."/>
            <person name="Zhan W."/>
            <person name="Jiang J.F."/>
            <person name="Wang Q."/>
            <person name="Zhang B."/>
            <person name="Ji P."/>
            <person name="Bell-Sakyi L."/>
            <person name="Cui X.M."/>
            <person name="Yuan T.T."/>
            <person name="Jiang B.G."/>
            <person name="Yang W.F."/>
            <person name="Lam T.T."/>
            <person name="Chang Q.C."/>
            <person name="Ding S.J."/>
            <person name="Wang X.J."/>
            <person name="Zhu J.G."/>
            <person name="Ruan X.D."/>
            <person name="Zhao L."/>
            <person name="Wei J.T."/>
            <person name="Ye R.Z."/>
            <person name="Que T.C."/>
            <person name="Du C.H."/>
            <person name="Zhou Y.H."/>
            <person name="Cheng J.X."/>
            <person name="Dai P.F."/>
            <person name="Guo W.B."/>
            <person name="Han X.H."/>
            <person name="Huang E.J."/>
            <person name="Li L.F."/>
            <person name="Wei W."/>
            <person name="Gao Y.C."/>
            <person name="Liu J.Z."/>
            <person name="Shao H.Z."/>
            <person name="Wang X."/>
            <person name="Wang C.C."/>
            <person name="Yang T.C."/>
            <person name="Huo Q.B."/>
            <person name="Li W."/>
            <person name="Chen H.Y."/>
            <person name="Chen S.E."/>
            <person name="Zhou L.G."/>
            <person name="Ni X.B."/>
            <person name="Tian J.H."/>
            <person name="Sheng Y."/>
            <person name="Liu T."/>
            <person name="Pan Y.S."/>
            <person name="Xia L.Y."/>
            <person name="Li J."/>
            <person name="Zhao F."/>
            <person name="Cao W.C."/>
        </authorList>
    </citation>
    <scope>NUCLEOTIDE SEQUENCE [LARGE SCALE GENOMIC DNA]</scope>
    <source>
        <strain evidence="1">Iper-2018</strain>
    </source>
</reference>
<protein>
    <submittedName>
        <fullName evidence="1">Uncharacterized protein</fullName>
    </submittedName>
</protein>
<evidence type="ECO:0000313" key="1">
    <source>
        <dbReference type="EMBL" id="KAG0416232.1"/>
    </source>
</evidence>
<comment type="caution">
    <text evidence="1">The sequence shown here is derived from an EMBL/GenBank/DDBJ whole genome shotgun (WGS) entry which is preliminary data.</text>
</comment>
<name>A0AC60PAD5_IXOPE</name>
<proteinExistence type="predicted"/>
<gene>
    <name evidence="1" type="ORF">HPB47_006593</name>
</gene>
<organism evidence="1 2">
    <name type="scientific">Ixodes persulcatus</name>
    <name type="common">Taiga tick</name>
    <dbReference type="NCBI Taxonomy" id="34615"/>
    <lineage>
        <taxon>Eukaryota</taxon>
        <taxon>Metazoa</taxon>
        <taxon>Ecdysozoa</taxon>
        <taxon>Arthropoda</taxon>
        <taxon>Chelicerata</taxon>
        <taxon>Arachnida</taxon>
        <taxon>Acari</taxon>
        <taxon>Parasitiformes</taxon>
        <taxon>Ixodida</taxon>
        <taxon>Ixodoidea</taxon>
        <taxon>Ixodidae</taxon>
        <taxon>Ixodinae</taxon>
        <taxon>Ixodes</taxon>
    </lineage>
</organism>
<sequence length="217" mass="24182">MAVIWMIVVEQQYEAGSATRKTNVYEKRGAEVAYCLTRGALKGPNLPRARLHHQDALYSGHDKAKHSRTMAGEPAWLGDTNAVTKGASEDPAQVAAPPPPPNGRCYTSQSLGHFVTACCAMNLPPSIAHISDHRPVLVELRFNSAVSYQRAWCLDTRLLRDKTSRDCRRKSLRRSLHGAAPDLVTFDWLQESWRVACKAEGCALHRRHAEQLRDTSL</sequence>